<accession>A0A1R1JD66</accession>
<name>A0A1R1JD66_9BURK</name>
<gene>
    <name evidence="2" type="ORF">BW685_13360</name>
</gene>
<dbReference type="Gene3D" id="1.20.120.1620">
    <property type="match status" value="1"/>
</dbReference>
<proteinExistence type="predicted"/>
<reference evidence="2 3" key="1">
    <citation type="submission" date="2017-01" db="EMBL/GenBank/DDBJ databases">
        <title>Phylogeographic, genomic and meropenem susceptibility analysis of Burkholderia ubonensis.</title>
        <authorList>
            <person name="Price E.P."/>
            <person name="Sarovich D.S."/>
            <person name="Webb J.R."/>
            <person name="Hall C.M."/>
            <person name="Sahl J.W."/>
            <person name="Kaestli M."/>
            <person name="Mayo M."/>
            <person name="Harrington G."/>
            <person name="Baker A.L."/>
            <person name="Sidak-Loftis L.C."/>
            <person name="Lummis M."/>
            <person name="Schupp J.M."/>
            <person name="Gillece J.D."/>
            <person name="Tuanyok A."/>
            <person name="Warner J."/>
            <person name="Busch J.D."/>
            <person name="Keim P."/>
            <person name="Currie B.J."/>
            <person name="Wagner D.M."/>
        </authorList>
    </citation>
    <scope>NUCLEOTIDE SEQUENCE [LARGE SCALE GENOMIC DNA]</scope>
    <source>
        <strain evidence="2 3">A21</strain>
    </source>
</reference>
<evidence type="ECO:0000256" key="1">
    <source>
        <dbReference type="SAM" id="SignalP"/>
    </source>
</evidence>
<evidence type="ECO:0000313" key="3">
    <source>
        <dbReference type="Proteomes" id="UP000187194"/>
    </source>
</evidence>
<feature type="chain" id="PRO_5013272053" description="Type VI secretion protein" evidence="1">
    <location>
        <begin position="26"/>
        <end position="155"/>
    </location>
</feature>
<feature type="signal peptide" evidence="1">
    <location>
        <begin position="1"/>
        <end position="25"/>
    </location>
</feature>
<keyword evidence="1" id="KW-0732">Signal</keyword>
<dbReference type="Proteomes" id="UP000187194">
    <property type="component" value="Unassembled WGS sequence"/>
</dbReference>
<dbReference type="InterPro" id="IPR032032">
    <property type="entry name" value="Tai4"/>
</dbReference>
<evidence type="ECO:0008006" key="4">
    <source>
        <dbReference type="Google" id="ProtNLM"/>
    </source>
</evidence>
<dbReference type="EMBL" id="MTJZ01000012">
    <property type="protein sequence ID" value="OMG73190.1"/>
    <property type="molecule type" value="Genomic_DNA"/>
</dbReference>
<comment type="caution">
    <text evidence="2">The sequence shown here is derived from an EMBL/GenBank/DDBJ whole genome shotgun (WGS) entry which is preliminary data.</text>
</comment>
<organism evidence="2 3">
    <name type="scientific">Burkholderia ubonensis</name>
    <dbReference type="NCBI Taxonomy" id="101571"/>
    <lineage>
        <taxon>Bacteria</taxon>
        <taxon>Pseudomonadati</taxon>
        <taxon>Pseudomonadota</taxon>
        <taxon>Betaproteobacteria</taxon>
        <taxon>Burkholderiales</taxon>
        <taxon>Burkholderiaceae</taxon>
        <taxon>Burkholderia</taxon>
        <taxon>Burkholderia cepacia complex</taxon>
    </lineage>
</organism>
<dbReference type="InterPro" id="IPR038314">
    <property type="entry name" value="T6SS_sf"/>
</dbReference>
<evidence type="ECO:0000313" key="2">
    <source>
        <dbReference type="EMBL" id="OMG73190.1"/>
    </source>
</evidence>
<sequence>MLAAMRRLLLVLLAMFALMAPMAHAKDQTFTSPQAGARTRAQNYRDMILATCIATAYKNDKDAPVDAGSSVSALRDWTSYDMEKSPDAIKSLVDRYLSRDYHNPLAESEIKGVRFDFLKCLDLYHSKELDSLVKRLVINPGRTYRQDNASPAARK</sequence>
<protein>
    <recommendedName>
        <fullName evidence="4">Type VI secretion protein</fullName>
    </recommendedName>
</protein>
<dbReference type="Pfam" id="PF16695">
    <property type="entry name" value="Tai4"/>
    <property type="match status" value="1"/>
</dbReference>
<dbReference type="AlphaFoldDB" id="A0A1R1JD66"/>